<proteinExistence type="inferred from homology"/>
<keyword evidence="3" id="KW-0813">Transport</keyword>
<evidence type="ECO:0000256" key="4">
    <source>
        <dbReference type="ARBA" id="ARBA00022452"/>
    </source>
</evidence>
<dbReference type="PATRIC" id="fig|227377.7.peg.58"/>
<reference evidence="10 11" key="2">
    <citation type="journal article" date="2009" name="Infect. Immun.">
        <title>Comparative genomics reveal extensive transposon-mediated genomic plasticity and diversity among potential effector proteins within the genus Coxiella.</title>
        <authorList>
            <person name="Beare P.A."/>
            <person name="Unsworth N."/>
            <person name="Andoh M."/>
            <person name="Voth D.E."/>
            <person name="Omsland A."/>
            <person name="Gilk S.D."/>
            <person name="Williams K.P."/>
            <person name="Sobral B.W."/>
            <person name="Kupko J.J.III."/>
            <person name="Porcella S.F."/>
            <person name="Samuel J.E."/>
            <person name="Heinzen R.A."/>
        </authorList>
    </citation>
    <scope>NUCLEOTIDE SEQUENCE [LARGE SCALE GENOMIC DNA]</scope>
    <source>
        <strain evidence="11">RSA 493 / Nine Mile phase I</strain>
    </source>
</reference>
<dbReference type="PANTHER" id="PTHR30026">
    <property type="entry name" value="OUTER MEMBRANE PROTEIN TOLC"/>
    <property type="match status" value="1"/>
</dbReference>
<evidence type="ECO:0000256" key="2">
    <source>
        <dbReference type="ARBA" id="ARBA00007613"/>
    </source>
</evidence>
<reference evidence="10 11" key="1">
    <citation type="journal article" date="2003" name="Proc. Natl. Acad. Sci. U.S.A.">
        <title>Complete genome sequence of the Q-fever pathogen, Coxiella burnetii.</title>
        <authorList>
            <person name="Seshadri R."/>
            <person name="Paulsen I.T."/>
            <person name="Eisen J.A."/>
            <person name="Read T.D."/>
            <person name="Nelson K.E."/>
            <person name="Nelson W.C."/>
            <person name="Ward N.L."/>
            <person name="Tettelin H."/>
            <person name="Davidsen T.M."/>
            <person name="Beanan M.J."/>
            <person name="Deboy R.T."/>
            <person name="Daugherty S.C."/>
            <person name="Brinkac L.M."/>
            <person name="Madupu R."/>
            <person name="Dodson R.J."/>
            <person name="Khouri H.M."/>
            <person name="Lee K.H."/>
            <person name="Carty H.A."/>
            <person name="Scanlan D."/>
            <person name="Heinzen R.A."/>
            <person name="Thompson H.A."/>
            <person name="Samuel J.E."/>
            <person name="Fraser C.M."/>
            <person name="Heidelberg J.F."/>
        </authorList>
    </citation>
    <scope>NUCLEOTIDE SEQUENCE [LARGE SCALE GENOMIC DNA]</scope>
    <source>
        <strain evidence="11">RSA 493 / Nine Mile phase I</strain>
    </source>
</reference>
<name>Q83F92_COXBU</name>
<dbReference type="AlphaFoldDB" id="Q83F92"/>
<evidence type="ECO:0000313" key="11">
    <source>
        <dbReference type="Proteomes" id="UP000002671"/>
    </source>
</evidence>
<dbReference type="InterPro" id="IPR003423">
    <property type="entry name" value="OMP_efflux"/>
</dbReference>
<dbReference type="Proteomes" id="UP000002671">
    <property type="component" value="Chromosome"/>
</dbReference>
<accession>Q83F92</accession>
<evidence type="ECO:0000256" key="3">
    <source>
        <dbReference type="ARBA" id="ARBA00022448"/>
    </source>
</evidence>
<dbReference type="EMBL" id="AE016828">
    <property type="protein sequence ID" value="AAO89623.1"/>
    <property type="molecule type" value="Genomic_DNA"/>
</dbReference>
<dbReference type="RefSeq" id="NP_819109.1">
    <property type="nucleotide sequence ID" value="NC_002971.4"/>
</dbReference>
<dbReference type="Pfam" id="PF02321">
    <property type="entry name" value="OEP"/>
    <property type="match status" value="2"/>
</dbReference>
<feature type="chain" id="PRO_5004299230" evidence="8">
    <location>
        <begin position="24"/>
        <end position="616"/>
    </location>
</feature>
<organism evidence="10 11">
    <name type="scientific">Coxiella burnetii (strain RSA 493 / Nine Mile phase I)</name>
    <dbReference type="NCBI Taxonomy" id="227377"/>
    <lineage>
        <taxon>Bacteria</taxon>
        <taxon>Pseudomonadati</taxon>
        <taxon>Pseudomonadota</taxon>
        <taxon>Gammaproteobacteria</taxon>
        <taxon>Legionellales</taxon>
        <taxon>Coxiellaceae</taxon>
        <taxon>Coxiella</taxon>
    </lineage>
</organism>
<dbReference type="OrthoDB" id="9813458at2"/>
<dbReference type="GO" id="GO:0009279">
    <property type="term" value="C:cell outer membrane"/>
    <property type="evidence" value="ECO:0007669"/>
    <property type="project" value="UniProtKB-SubCell"/>
</dbReference>
<dbReference type="InterPro" id="IPR007730">
    <property type="entry name" value="SPOR-like_dom"/>
</dbReference>
<evidence type="ECO:0000256" key="1">
    <source>
        <dbReference type="ARBA" id="ARBA00004442"/>
    </source>
</evidence>
<keyword evidence="4" id="KW-1134">Transmembrane beta strand</keyword>
<dbReference type="NCBIfam" id="TIGR01844">
    <property type="entry name" value="type_I_sec_TolC"/>
    <property type="match status" value="1"/>
</dbReference>
<evidence type="ECO:0000256" key="8">
    <source>
        <dbReference type="SAM" id="SignalP"/>
    </source>
</evidence>
<evidence type="ECO:0000256" key="6">
    <source>
        <dbReference type="ARBA" id="ARBA00023136"/>
    </source>
</evidence>
<evidence type="ECO:0000256" key="7">
    <source>
        <dbReference type="ARBA" id="ARBA00023237"/>
    </source>
</evidence>
<dbReference type="GO" id="GO:0015288">
    <property type="term" value="F:porin activity"/>
    <property type="evidence" value="ECO:0000318"/>
    <property type="project" value="GO_Central"/>
</dbReference>
<keyword evidence="5" id="KW-0812">Transmembrane</keyword>
<feature type="domain" description="SPOR" evidence="9">
    <location>
        <begin position="522"/>
        <end position="591"/>
    </location>
</feature>
<dbReference type="InterPro" id="IPR051906">
    <property type="entry name" value="TolC-like"/>
</dbReference>
<dbReference type="eggNOG" id="COG3266">
    <property type="taxonomic scope" value="Bacteria"/>
</dbReference>
<dbReference type="GeneID" id="1207918"/>
<dbReference type="SUPFAM" id="SSF110997">
    <property type="entry name" value="Sporulation related repeat"/>
    <property type="match status" value="1"/>
</dbReference>
<keyword evidence="6" id="KW-0472">Membrane</keyword>
<keyword evidence="8" id="KW-0732">Signal</keyword>
<sequence>MKKKFLVFVLILFSLVAAPLLYAEDLVQVYCQALASDPTFQKAHADWLSARQNLPIAMSGTGTPGSGLFPYVDITAGLDRTFQRIEAGSSSVSGYFNQHNYQVTVTQPIFNYATWKAISSASFSVKAATATYIEAAQDLIFRTAKAYFDVLDAYDQLQFTLAQKESFYHQLVTAQEKFKVGLIAITGVYDAQASYDQAIAQEIQDRNNLDNQLENLRAITGQEYRSLTSLKKSIPLVIPHPRNIDAWTAVAERQSFAIQSALYTMLAQRETVKETAAQRYPTLTGTFSYGAQQRGFPPSLSGPPTTGEFLDTTTTTATAGLNLNFPVFQGGFVTHSTRQEEYNYLSASDQLNFTHRDVVRQTRQAYLGVDSGISKIRADRQAIISAQNKLEATQAGYVVGTRTMVDVLDAVTSLYQAQQQWATDRYSYIINIITLKQQAGTLCPHDLAQINTWLGKAVRFDVEKPVNAKVFTPSTTLPHTVKHVHSPKGVQRATRSHRPLIKASRHHTSPVHSASHIETVHAHYTIQLFASRTLAEATAFKNKHRLHDLRIIHQNGWYKVLSGHYSTRQAATIALHRLPSSLQKLKPWVVRVPKVQSTSIKPLSLQKKATHLPPPR</sequence>
<dbReference type="PANTHER" id="PTHR30026:SF20">
    <property type="entry name" value="OUTER MEMBRANE PROTEIN TOLC"/>
    <property type="match status" value="1"/>
</dbReference>
<comment type="similarity">
    <text evidence="2">Belongs to the outer membrane factor (OMF) (TC 1.B.17) family.</text>
</comment>
<evidence type="ECO:0000313" key="10">
    <source>
        <dbReference type="EMBL" id="AAO89623.1"/>
    </source>
</evidence>
<keyword evidence="11" id="KW-1185">Reference proteome</keyword>
<comment type="subcellular location">
    <subcellularLocation>
        <location evidence="1">Cell outer membrane</location>
    </subcellularLocation>
</comment>
<dbReference type="eggNOG" id="COG1538">
    <property type="taxonomic scope" value="Bacteria"/>
</dbReference>
<dbReference type="GO" id="GO:0015562">
    <property type="term" value="F:efflux transmembrane transporter activity"/>
    <property type="evidence" value="ECO:0000318"/>
    <property type="project" value="GO_Central"/>
</dbReference>
<dbReference type="SUPFAM" id="SSF56954">
    <property type="entry name" value="Outer membrane efflux proteins (OEP)"/>
    <property type="match status" value="1"/>
</dbReference>
<dbReference type="Gene3D" id="3.30.70.1070">
    <property type="entry name" value="Sporulation related repeat"/>
    <property type="match status" value="1"/>
</dbReference>
<dbReference type="STRING" id="227377.CBU_0056"/>
<evidence type="ECO:0000259" key="9">
    <source>
        <dbReference type="Pfam" id="PF05036"/>
    </source>
</evidence>
<dbReference type="InterPro" id="IPR036680">
    <property type="entry name" value="SPOR-like_sf"/>
</dbReference>
<dbReference type="GO" id="GO:0042834">
    <property type="term" value="F:peptidoglycan binding"/>
    <property type="evidence" value="ECO:0007669"/>
    <property type="project" value="InterPro"/>
</dbReference>
<feature type="signal peptide" evidence="8">
    <location>
        <begin position="1"/>
        <end position="23"/>
    </location>
</feature>
<evidence type="ECO:0000256" key="5">
    <source>
        <dbReference type="ARBA" id="ARBA00022692"/>
    </source>
</evidence>
<dbReference type="KEGG" id="cbu:CBU_0056"/>
<protein>
    <submittedName>
        <fullName evidence="10">Type I secretion outer membrane protein</fullName>
    </submittedName>
</protein>
<keyword evidence="7" id="KW-0998">Cell outer membrane</keyword>
<dbReference type="Gene3D" id="1.20.1600.10">
    <property type="entry name" value="Outer membrane efflux proteins (OEP)"/>
    <property type="match status" value="1"/>
</dbReference>
<dbReference type="RefSeq" id="WP_010957349.1">
    <property type="nucleotide sequence ID" value="NC_002971.4"/>
</dbReference>
<dbReference type="GO" id="GO:1990281">
    <property type="term" value="C:efflux pump complex"/>
    <property type="evidence" value="ECO:0000318"/>
    <property type="project" value="GO_Central"/>
</dbReference>
<dbReference type="HOGENOM" id="CLU_012817_0_2_6"/>
<dbReference type="EnsemblBacteria" id="AAO89623">
    <property type="protein sequence ID" value="AAO89623"/>
    <property type="gene ID" value="CBU_0056"/>
</dbReference>
<dbReference type="Pfam" id="PF05036">
    <property type="entry name" value="SPOR"/>
    <property type="match status" value="1"/>
</dbReference>
<dbReference type="InterPro" id="IPR010130">
    <property type="entry name" value="T1SS_OMP_TolC"/>
</dbReference>
<gene>
    <name evidence="10" type="ordered locus">CBU_0056</name>
</gene>